<evidence type="ECO:0000313" key="1">
    <source>
        <dbReference type="EMBL" id="TLD99894.1"/>
    </source>
</evidence>
<dbReference type="Proteomes" id="UP000029707">
    <property type="component" value="Unassembled WGS sequence"/>
</dbReference>
<keyword evidence="2" id="KW-1185">Reference proteome</keyword>
<dbReference type="RefSeq" id="WP_034363834.1">
    <property type="nucleotide sequence ID" value="NZ_CAJUDB010000013.1"/>
</dbReference>
<dbReference type="OrthoDB" id="5326111at2"/>
<dbReference type="STRING" id="425400.LS65_10150"/>
<dbReference type="EMBL" id="JRMQ02000016">
    <property type="protein sequence ID" value="TLD99894.1"/>
    <property type="molecule type" value="Genomic_DNA"/>
</dbReference>
<dbReference type="AlphaFoldDB" id="A0A4U8TJM2"/>
<reference evidence="1 2" key="1">
    <citation type="journal article" date="2014" name="Genome Announc.">
        <title>Draft genome sequences of eight enterohepatic helicobacter species isolated from both laboratory and wild rodents.</title>
        <authorList>
            <person name="Sheh A."/>
            <person name="Shen Z."/>
            <person name="Fox J.G."/>
        </authorList>
    </citation>
    <scope>NUCLEOTIDE SEQUENCE [LARGE SCALE GENOMIC DNA]</scope>
    <source>
        <strain evidence="1 2">MIT 01-6451</strain>
    </source>
</reference>
<proteinExistence type="predicted"/>
<gene>
    <name evidence="1" type="ORF">LS65_008945</name>
</gene>
<sequence>MQIYELSKDKVLRVSGSFEYIGEIDGKVYVKGEHLSEPFIPSILPQSLVDSIQLALTRARVEKEKEMNAKCNELLTYFESDALGESYIYDMSVEDQLNLLGLFLAKSDGFLRARKGSESKANYSHTKAQISKLYADSLAHKNRILSQCGVLKSYLLELDSIEAINALKWEDYENIQGTN</sequence>
<comment type="caution">
    <text evidence="1">The sequence shown here is derived from an EMBL/GenBank/DDBJ whole genome shotgun (WGS) entry which is preliminary data.</text>
</comment>
<accession>A0A4U8TJM2</accession>
<organism evidence="1 2">
    <name type="scientific">Helicobacter japonicus</name>
    <dbReference type="NCBI Taxonomy" id="425400"/>
    <lineage>
        <taxon>Bacteria</taxon>
        <taxon>Pseudomonadati</taxon>
        <taxon>Campylobacterota</taxon>
        <taxon>Epsilonproteobacteria</taxon>
        <taxon>Campylobacterales</taxon>
        <taxon>Helicobacteraceae</taxon>
        <taxon>Helicobacter</taxon>
    </lineage>
</organism>
<protein>
    <submittedName>
        <fullName evidence="1">Uncharacterized protein</fullName>
    </submittedName>
</protein>
<name>A0A4U8TJM2_9HELI</name>
<evidence type="ECO:0000313" key="2">
    <source>
        <dbReference type="Proteomes" id="UP000029707"/>
    </source>
</evidence>